<evidence type="ECO:0000256" key="6">
    <source>
        <dbReference type="ARBA" id="ARBA00023015"/>
    </source>
</evidence>
<dbReference type="PANTHER" id="PTHR46469:SF1">
    <property type="entry name" value="TRANSCRIPTION INITIATION FACTOR TFIID SUBUNIT 8"/>
    <property type="match status" value="1"/>
</dbReference>
<evidence type="ECO:0000256" key="4">
    <source>
        <dbReference type="ARBA" id="ARBA00016807"/>
    </source>
</evidence>
<dbReference type="Pfam" id="PF10406">
    <property type="entry name" value="TAF8_C"/>
    <property type="match status" value="1"/>
</dbReference>
<evidence type="ECO:0000259" key="12">
    <source>
        <dbReference type="Pfam" id="PF13873"/>
    </source>
</evidence>
<dbReference type="Pfam" id="PF13873">
    <property type="entry name" value="Myb_DNA-bind_5"/>
    <property type="match status" value="1"/>
</dbReference>
<evidence type="ECO:0000256" key="9">
    <source>
        <dbReference type="ARBA" id="ARBA00025466"/>
    </source>
</evidence>
<keyword evidence="7" id="KW-0804">Transcription</keyword>
<dbReference type="EMBL" id="CAKASE010000081">
    <property type="protein sequence ID" value="CAG9583214.1"/>
    <property type="molecule type" value="Genomic_DNA"/>
</dbReference>
<evidence type="ECO:0000256" key="3">
    <source>
        <dbReference type="ARBA" id="ARBA00011764"/>
    </source>
</evidence>
<feature type="domain" description="Transcription factor TFIID subunit 8 C-terminal" evidence="11">
    <location>
        <begin position="253"/>
        <end position="298"/>
    </location>
</feature>
<protein>
    <recommendedName>
        <fullName evidence="4">Regulatory protein zeste</fullName>
    </recommendedName>
    <alternativeName>
        <fullName evidence="5">Transcription initiation factor TFIID subunit 8</fullName>
    </alternativeName>
</protein>
<comment type="function">
    <text evidence="9">Involved in transvection phenomena (= synapsis-dependent gene expression), where the synaptic pairing of chromosomes carrying genes with which zeste interacts influences the expression of these genes. Zeste binds to DNA and stimulates transcription from a nearby promoter.</text>
</comment>
<dbReference type="GO" id="GO:0006367">
    <property type="term" value="P:transcription initiation at RNA polymerase II promoter"/>
    <property type="evidence" value="ECO:0007669"/>
    <property type="project" value="TreeGrafter"/>
</dbReference>
<evidence type="ECO:0000256" key="2">
    <source>
        <dbReference type="ARBA" id="ARBA00008767"/>
    </source>
</evidence>
<dbReference type="GO" id="GO:0005669">
    <property type="term" value="C:transcription factor TFIID complex"/>
    <property type="evidence" value="ECO:0007669"/>
    <property type="project" value="InterPro"/>
</dbReference>
<keyword evidence="8" id="KW-0539">Nucleus</keyword>
<evidence type="ECO:0000313" key="13">
    <source>
        <dbReference type="EMBL" id="CAG9583214.1"/>
    </source>
</evidence>
<feature type="compositionally biased region" description="Basic and acidic residues" evidence="10">
    <location>
        <begin position="356"/>
        <end position="368"/>
    </location>
</feature>
<evidence type="ECO:0000256" key="5">
    <source>
        <dbReference type="ARBA" id="ARBA00017307"/>
    </source>
</evidence>
<feature type="compositionally biased region" description="Acidic residues" evidence="10">
    <location>
        <begin position="369"/>
        <end position="379"/>
    </location>
</feature>
<dbReference type="AlphaFoldDB" id="A0A8J2R5Z9"/>
<dbReference type="Proteomes" id="UP000789524">
    <property type="component" value="Unassembled WGS sequence"/>
</dbReference>
<dbReference type="InterPro" id="IPR028002">
    <property type="entry name" value="Myb_DNA-bind_5"/>
</dbReference>
<keyword evidence="14" id="KW-1185">Reference proteome</keyword>
<evidence type="ECO:0000256" key="10">
    <source>
        <dbReference type="SAM" id="MobiDB-lite"/>
    </source>
</evidence>
<comment type="subcellular location">
    <subcellularLocation>
        <location evidence="1">Nucleus</location>
    </subcellularLocation>
</comment>
<feature type="region of interest" description="Disordered" evidence="10">
    <location>
        <begin position="354"/>
        <end position="394"/>
    </location>
</feature>
<evidence type="ECO:0000256" key="8">
    <source>
        <dbReference type="ARBA" id="ARBA00023242"/>
    </source>
</evidence>
<sequence length="394" mass="44393">MSKKTRGPNFSSGEKKVLIELTDKYKEIVGNKKADAVTIAAKKQAWEKLTEEFNTLSSYCIRTEDQLRTCWDNLRRTTRNEKALAKQESHLTRGNRNENPSDTLQAQIKSLLGSSLVEVDNVFDSDSHSIEENDTLYVEVLSETETKEDKKTDAGRSQVLKVKRILQSKNADNICRSRTPEATKTKVFNHRKRKNNSPSSSSSSSSSSPHKKRPRTSLQDKACDPGNRRQQAFVPRTPAMLSAGSKAKPAPRIPFHLPPLPDPHAYIRTPTHKQPVTEYEAIREKAAYQKKDIEKAITEFLAKTSETHNLFNTEDNPVFPLIACKPTFPAYLPCLLPTDQGFDFDELEYHFQVANRTEDMPADKKDQSDNEGDNGDDNDNANNSHSENQDTPSG</sequence>
<reference evidence="13" key="1">
    <citation type="submission" date="2021-09" db="EMBL/GenBank/DDBJ databases">
        <authorList>
            <person name="Martin H S."/>
        </authorList>
    </citation>
    <scope>NUCLEOTIDE SEQUENCE</scope>
</reference>
<dbReference type="OrthoDB" id="2193813at2759"/>
<dbReference type="PANTHER" id="PTHR46469">
    <property type="entry name" value="TRANSCRIPTION INITIATION FACTOR TFIID SUBUNIT 8"/>
    <property type="match status" value="1"/>
</dbReference>
<dbReference type="CDD" id="cd08049">
    <property type="entry name" value="TAF8"/>
    <property type="match status" value="1"/>
</dbReference>
<comment type="subunit">
    <text evidence="3">Self-associates forming complexes of several hundred monomers.</text>
</comment>
<evidence type="ECO:0000256" key="7">
    <source>
        <dbReference type="ARBA" id="ARBA00023163"/>
    </source>
</evidence>
<evidence type="ECO:0000313" key="14">
    <source>
        <dbReference type="Proteomes" id="UP000789524"/>
    </source>
</evidence>
<name>A0A8J2R5Z9_9NEOP</name>
<feature type="compositionally biased region" description="Low complexity" evidence="10">
    <location>
        <begin position="196"/>
        <end position="208"/>
    </location>
</feature>
<proteinExistence type="inferred from homology"/>
<evidence type="ECO:0000259" key="11">
    <source>
        <dbReference type="Pfam" id="PF10406"/>
    </source>
</evidence>
<comment type="similarity">
    <text evidence="2">Belongs to the TAF8 family.</text>
</comment>
<dbReference type="InterPro" id="IPR019473">
    <property type="entry name" value="TFIID_su8_C"/>
</dbReference>
<gene>
    <name evidence="13" type="ORF">DCHRY22_LOCUS14653</name>
</gene>
<feature type="region of interest" description="Disordered" evidence="10">
    <location>
        <begin position="171"/>
        <end position="237"/>
    </location>
</feature>
<organism evidence="13 14">
    <name type="scientific">Danaus chrysippus</name>
    <name type="common">African queen</name>
    <dbReference type="NCBI Taxonomy" id="151541"/>
    <lineage>
        <taxon>Eukaryota</taxon>
        <taxon>Metazoa</taxon>
        <taxon>Ecdysozoa</taxon>
        <taxon>Arthropoda</taxon>
        <taxon>Hexapoda</taxon>
        <taxon>Insecta</taxon>
        <taxon>Pterygota</taxon>
        <taxon>Neoptera</taxon>
        <taxon>Endopterygota</taxon>
        <taxon>Lepidoptera</taxon>
        <taxon>Glossata</taxon>
        <taxon>Ditrysia</taxon>
        <taxon>Papilionoidea</taxon>
        <taxon>Nymphalidae</taxon>
        <taxon>Danainae</taxon>
        <taxon>Danaini</taxon>
        <taxon>Danaina</taxon>
        <taxon>Danaus</taxon>
        <taxon>Anosia</taxon>
    </lineage>
</organism>
<keyword evidence="6" id="KW-0805">Transcription regulation</keyword>
<comment type="caution">
    <text evidence="13">The sequence shown here is derived from an EMBL/GenBank/DDBJ whole genome shotgun (WGS) entry which is preliminary data.</text>
</comment>
<evidence type="ECO:0000256" key="1">
    <source>
        <dbReference type="ARBA" id="ARBA00004123"/>
    </source>
</evidence>
<accession>A0A8J2R5Z9</accession>
<feature type="domain" description="Myb/SANT-like DNA-binding" evidence="12">
    <location>
        <begin position="6"/>
        <end position="82"/>
    </location>
</feature>
<dbReference type="InterPro" id="IPR037818">
    <property type="entry name" value="TAF8"/>
</dbReference>